<dbReference type="OrthoDB" id="360892at2759"/>
<dbReference type="eggNOG" id="ENOG502QXFQ">
    <property type="taxonomic scope" value="Eukaryota"/>
</dbReference>
<protein>
    <submittedName>
        <fullName evidence="2">Methylase</fullName>
    </submittedName>
</protein>
<feature type="region of interest" description="Disordered" evidence="1">
    <location>
        <begin position="88"/>
        <end position="115"/>
    </location>
</feature>
<keyword evidence="3" id="KW-1185">Reference proteome</keyword>
<dbReference type="OMA" id="PLYVGIN"/>
<proteinExistence type="predicted"/>
<gene>
    <name evidence="2" type="ORF">TOT_040000543</name>
</gene>
<reference evidence="2 3" key="1">
    <citation type="journal article" date="2012" name="MBio">
        <title>Comparative genome analysis of three eukaryotic parasites with differing abilities to transform leukocytes reveals key mediators of Theileria-induced leukocyte transformation.</title>
        <authorList>
            <person name="Hayashida K."/>
            <person name="Hara Y."/>
            <person name="Abe T."/>
            <person name="Yamasaki C."/>
            <person name="Toyoda A."/>
            <person name="Kosuge T."/>
            <person name="Suzuki Y."/>
            <person name="Sato Y."/>
            <person name="Kawashima S."/>
            <person name="Katayama T."/>
            <person name="Wakaguri H."/>
            <person name="Inoue N."/>
            <person name="Homma K."/>
            <person name="Tada-Umezaki M."/>
            <person name="Yagi Y."/>
            <person name="Fujii Y."/>
            <person name="Habara T."/>
            <person name="Kanehisa M."/>
            <person name="Watanabe H."/>
            <person name="Ito K."/>
            <person name="Gojobori T."/>
            <person name="Sugawara H."/>
            <person name="Imanishi T."/>
            <person name="Weir W."/>
            <person name="Gardner M."/>
            <person name="Pain A."/>
            <person name="Shiels B."/>
            <person name="Hattori M."/>
            <person name="Nene V."/>
            <person name="Sugimoto C."/>
        </authorList>
    </citation>
    <scope>NUCLEOTIDE SEQUENCE [LARGE SCALE GENOMIC DNA]</scope>
    <source>
        <strain evidence="2 3">Shintoku</strain>
    </source>
</reference>
<dbReference type="GO" id="GO:0008168">
    <property type="term" value="F:methyltransferase activity"/>
    <property type="evidence" value="ECO:0007669"/>
    <property type="project" value="UniProtKB-KW"/>
</dbReference>
<dbReference type="KEGG" id="tot:TOT_040000543"/>
<dbReference type="EMBL" id="AP011949">
    <property type="protein sequence ID" value="BAM42173.1"/>
    <property type="molecule type" value="Genomic_DNA"/>
</dbReference>
<dbReference type="RefSeq" id="XP_009692474.1">
    <property type="nucleotide sequence ID" value="XM_009694179.1"/>
</dbReference>
<evidence type="ECO:0000313" key="2">
    <source>
        <dbReference type="EMBL" id="BAM42173.1"/>
    </source>
</evidence>
<name>J4C9A0_THEOR</name>
<accession>J4C9A0</accession>
<evidence type="ECO:0000313" key="3">
    <source>
        <dbReference type="Proteomes" id="UP000003786"/>
    </source>
</evidence>
<feature type="compositionally biased region" description="Basic and acidic residues" evidence="1">
    <location>
        <begin position="385"/>
        <end position="398"/>
    </location>
</feature>
<organism evidence="2 3">
    <name type="scientific">Theileria orientalis strain Shintoku</name>
    <dbReference type="NCBI Taxonomy" id="869250"/>
    <lineage>
        <taxon>Eukaryota</taxon>
        <taxon>Sar</taxon>
        <taxon>Alveolata</taxon>
        <taxon>Apicomplexa</taxon>
        <taxon>Aconoidasida</taxon>
        <taxon>Piroplasmida</taxon>
        <taxon>Theileriidae</taxon>
        <taxon>Theileria</taxon>
    </lineage>
</organism>
<dbReference type="VEuPathDB" id="PiroplasmaDB:TOT_040000543"/>
<keyword evidence="2" id="KW-0489">Methyltransferase</keyword>
<sequence length="480" mass="54559">MGVKGTGSNFSEAISNYLQKSEMCDSVVLHDFRDSFESSTVVSPLYVGINVRHTVDETLEYLKLFNDLNKVYLPLFLPFLEKSPLHRQRFSKPSSSKSDKSKLPASKLDSSPHEYHEDDDTVLVLGDAEDIVLLDHFHVTLYYLGVDKKTEEMVSQDVQKVAEYLKDKDSNFRLMLSTLTLYEFSVCLMYRHLYKMPLPFEKVAVSEENDEHAAFRYLVLVPGVVFFAVVELKKPLFAIPAKDFDQAKSTGSPSSEFSSVTGLLEFLRNSVLVETEHSTHVTLGTSKDYKPVISNQICASLLHFLNNCDSKHVHLYSDLRLKSSSTGSHTDLRRYLRVYNSGECKYDNLKEVFLQSLPSLLNENPFIAGGSTEKVTLSGSNHSNRRSEHPSDGQSDKDLYSGTKVFVADDHKWFYFSNLPATRSLHPERSAHPYDWNIDVYVMAYSGGTSTLTRSDVKLMNVLKRCHNSVFLEFKLYLHI</sequence>
<dbReference type="AlphaFoldDB" id="J4C9A0"/>
<dbReference type="GO" id="GO:0032259">
    <property type="term" value="P:methylation"/>
    <property type="evidence" value="ECO:0007669"/>
    <property type="project" value="UniProtKB-KW"/>
</dbReference>
<feature type="region of interest" description="Disordered" evidence="1">
    <location>
        <begin position="377"/>
        <end position="398"/>
    </location>
</feature>
<dbReference type="GeneID" id="20716599"/>
<evidence type="ECO:0000256" key="1">
    <source>
        <dbReference type="SAM" id="MobiDB-lite"/>
    </source>
</evidence>
<dbReference type="Proteomes" id="UP000003786">
    <property type="component" value="Chromosome 4"/>
</dbReference>
<keyword evidence="2" id="KW-0808">Transferase</keyword>